<dbReference type="CDD" id="cd00067">
    <property type="entry name" value="GAL4"/>
    <property type="match status" value="1"/>
</dbReference>
<dbReference type="PROSITE" id="PS50048">
    <property type="entry name" value="ZN2_CY6_FUNGAL_2"/>
    <property type="match status" value="1"/>
</dbReference>
<dbReference type="Pfam" id="PF11951">
    <property type="entry name" value="Fungal_trans_2"/>
    <property type="match status" value="1"/>
</dbReference>
<dbReference type="PANTHER" id="PTHR36206">
    <property type="entry name" value="ASPERCRYPTIN BIOSYNTHESIS CLUSTER-SPECIFIC TRANSCRIPTION REGULATOR ATNN-RELATED"/>
    <property type="match status" value="1"/>
</dbReference>
<keyword evidence="5" id="KW-0804">Transcription</keyword>
<evidence type="ECO:0000256" key="2">
    <source>
        <dbReference type="ARBA" id="ARBA00022833"/>
    </source>
</evidence>
<dbReference type="InterPro" id="IPR052360">
    <property type="entry name" value="Transcr_Regulatory_Proteins"/>
</dbReference>
<dbReference type="OrthoDB" id="2593732at2759"/>
<keyword evidence="1" id="KW-0479">Metal-binding</keyword>
<keyword evidence="6" id="KW-0539">Nucleus</keyword>
<dbReference type="SUPFAM" id="SSF57701">
    <property type="entry name" value="Zn2/Cys6 DNA-binding domain"/>
    <property type="match status" value="1"/>
</dbReference>
<evidence type="ECO:0000256" key="1">
    <source>
        <dbReference type="ARBA" id="ARBA00022723"/>
    </source>
</evidence>
<evidence type="ECO:0000256" key="7">
    <source>
        <dbReference type="SAM" id="MobiDB-lite"/>
    </source>
</evidence>
<dbReference type="InterPro" id="IPR036864">
    <property type="entry name" value="Zn2-C6_fun-type_DNA-bd_sf"/>
</dbReference>
<sequence>MSDSGTPSSSNRRKRTGKPRSRKGCKTCKIRHVKCGEEKPECSQCTLTGRKCDGYTAASQRQLHQAIIKSTPRHLWSPCPDRNIVLVPGTWEERQYVQFFCTQTAHALSGFFPSDFWTKFLPQLSHRNPAVRHAVIAVGALHQRQLQGRLLSANADPREDDEFALQQYNKAIRKFLQQVESPTEVENESMLIQCVLFICLEMLRGNTKQAMDHVEGGLRMLSRQLQDNKIASQSVFGRDLSQFFYRQNIQLSYFGRQLVPFTATVSNDFAILASNEDLVFENINQARDCLTNVITRVLCLIRSVQSHIWTIPQKPLCQWQLQHQLDLLGELDTWFKAFQTLRKKPANTIRVLDSRAPLSILCQYYAAVTWLSTCTSLDEMNFDHFYPYFEAIVSAGEKLVELCAKDASNSTTEQFVLDAEVIPVLYWAVMRCRHPNLRRRGMHALTKYLAREGMWDKRQHLAIARRFMELEEAALAHLPVEQRLPAAHHRVYDAMICREISSPSNSCTVLFRSKPHGIDGPWEHRWEQVTWERQYNYECEIKQLTNGL</sequence>
<dbReference type="GO" id="GO:0000981">
    <property type="term" value="F:DNA-binding transcription factor activity, RNA polymerase II-specific"/>
    <property type="evidence" value="ECO:0007669"/>
    <property type="project" value="InterPro"/>
</dbReference>
<reference evidence="10" key="1">
    <citation type="journal article" date="2017" name="Genome Biol.">
        <title>Comparative genomics reveals high biological diversity and specific adaptations in the industrially and medically important fungal genus Aspergillus.</title>
        <authorList>
            <person name="de Vries R.P."/>
            <person name="Riley R."/>
            <person name="Wiebenga A."/>
            <person name="Aguilar-Osorio G."/>
            <person name="Amillis S."/>
            <person name="Uchima C.A."/>
            <person name="Anderluh G."/>
            <person name="Asadollahi M."/>
            <person name="Askin M."/>
            <person name="Barry K."/>
            <person name="Battaglia E."/>
            <person name="Bayram O."/>
            <person name="Benocci T."/>
            <person name="Braus-Stromeyer S.A."/>
            <person name="Caldana C."/>
            <person name="Canovas D."/>
            <person name="Cerqueira G.C."/>
            <person name="Chen F."/>
            <person name="Chen W."/>
            <person name="Choi C."/>
            <person name="Clum A."/>
            <person name="Dos Santos R.A."/>
            <person name="Damasio A.R."/>
            <person name="Diallinas G."/>
            <person name="Emri T."/>
            <person name="Fekete E."/>
            <person name="Flipphi M."/>
            <person name="Freyberg S."/>
            <person name="Gallo A."/>
            <person name="Gournas C."/>
            <person name="Habgood R."/>
            <person name="Hainaut M."/>
            <person name="Harispe M.L."/>
            <person name="Henrissat B."/>
            <person name="Hilden K.S."/>
            <person name="Hope R."/>
            <person name="Hossain A."/>
            <person name="Karabika E."/>
            <person name="Karaffa L."/>
            <person name="Karanyi Z."/>
            <person name="Krasevec N."/>
            <person name="Kuo A."/>
            <person name="Kusch H."/>
            <person name="LaButti K."/>
            <person name="Lagendijk E.L."/>
            <person name="Lapidus A."/>
            <person name="Levasseur A."/>
            <person name="Lindquist E."/>
            <person name="Lipzen A."/>
            <person name="Logrieco A.F."/>
            <person name="MacCabe A."/>
            <person name="Maekelae M.R."/>
            <person name="Malavazi I."/>
            <person name="Melin P."/>
            <person name="Meyer V."/>
            <person name="Mielnichuk N."/>
            <person name="Miskei M."/>
            <person name="Molnar A.P."/>
            <person name="Mule G."/>
            <person name="Ngan C.Y."/>
            <person name="Orejas M."/>
            <person name="Orosz E."/>
            <person name="Ouedraogo J.P."/>
            <person name="Overkamp K.M."/>
            <person name="Park H.-S."/>
            <person name="Perrone G."/>
            <person name="Piumi F."/>
            <person name="Punt P.J."/>
            <person name="Ram A.F."/>
            <person name="Ramon A."/>
            <person name="Rauscher S."/>
            <person name="Record E."/>
            <person name="Riano-Pachon D.M."/>
            <person name="Robert V."/>
            <person name="Roehrig J."/>
            <person name="Ruller R."/>
            <person name="Salamov A."/>
            <person name="Salih N.S."/>
            <person name="Samson R.A."/>
            <person name="Sandor E."/>
            <person name="Sanguinetti M."/>
            <person name="Schuetze T."/>
            <person name="Sepcic K."/>
            <person name="Shelest E."/>
            <person name="Sherlock G."/>
            <person name="Sophianopoulou V."/>
            <person name="Squina F.M."/>
            <person name="Sun H."/>
            <person name="Susca A."/>
            <person name="Todd R.B."/>
            <person name="Tsang A."/>
            <person name="Unkles S.E."/>
            <person name="van de Wiele N."/>
            <person name="van Rossen-Uffink D."/>
            <person name="Oliveira J.V."/>
            <person name="Vesth T.C."/>
            <person name="Visser J."/>
            <person name="Yu J.-H."/>
            <person name="Zhou M."/>
            <person name="Andersen M.R."/>
            <person name="Archer D.B."/>
            <person name="Baker S.E."/>
            <person name="Benoit I."/>
            <person name="Brakhage A.A."/>
            <person name="Braus G.H."/>
            <person name="Fischer R."/>
            <person name="Frisvad J.C."/>
            <person name="Goldman G.H."/>
            <person name="Houbraken J."/>
            <person name="Oakley B."/>
            <person name="Pocsi I."/>
            <person name="Scazzocchio C."/>
            <person name="Seiboth B."/>
            <person name="vanKuyk P.A."/>
            <person name="Wortman J."/>
            <person name="Dyer P.S."/>
            <person name="Grigoriev I.V."/>
        </authorList>
    </citation>
    <scope>NUCLEOTIDE SEQUENCE [LARGE SCALE GENOMIC DNA]</scope>
    <source>
        <strain evidence="10">ITEM 5010</strain>
    </source>
</reference>
<feature type="region of interest" description="Disordered" evidence="7">
    <location>
        <begin position="1"/>
        <end position="23"/>
    </location>
</feature>
<dbReference type="EMBL" id="KV907509">
    <property type="protein sequence ID" value="OOF91834.1"/>
    <property type="molecule type" value="Genomic_DNA"/>
</dbReference>
<feature type="compositionally biased region" description="Basic residues" evidence="7">
    <location>
        <begin position="11"/>
        <end position="23"/>
    </location>
</feature>
<feature type="domain" description="Zn(2)-C6 fungal-type" evidence="8">
    <location>
        <begin position="24"/>
        <end position="52"/>
    </location>
</feature>
<dbReference type="PROSITE" id="PS00463">
    <property type="entry name" value="ZN2_CY6_FUNGAL_1"/>
    <property type="match status" value="1"/>
</dbReference>
<name>A0A1R3RBH2_ASPC5</name>
<dbReference type="PANTHER" id="PTHR36206:SF4">
    <property type="entry name" value="HYPOTHETICAL CONSERVED PROTEIN (EUROFUNG)-RELATED"/>
    <property type="match status" value="1"/>
</dbReference>
<keyword evidence="3" id="KW-0805">Transcription regulation</keyword>
<dbReference type="Pfam" id="PF00172">
    <property type="entry name" value="Zn_clus"/>
    <property type="match status" value="1"/>
</dbReference>
<evidence type="ECO:0000256" key="3">
    <source>
        <dbReference type="ARBA" id="ARBA00023015"/>
    </source>
</evidence>
<evidence type="ECO:0000256" key="4">
    <source>
        <dbReference type="ARBA" id="ARBA00023125"/>
    </source>
</evidence>
<dbReference type="Gene3D" id="4.10.240.10">
    <property type="entry name" value="Zn(2)-C6 fungal-type DNA-binding domain"/>
    <property type="match status" value="1"/>
</dbReference>
<dbReference type="InterPro" id="IPR021858">
    <property type="entry name" value="Fun_TF"/>
</dbReference>
<dbReference type="VEuPathDB" id="FungiDB:ASPCADRAFT_176388"/>
<dbReference type="OMA" id="NLWHARE"/>
<dbReference type="InterPro" id="IPR001138">
    <property type="entry name" value="Zn2Cys6_DnaBD"/>
</dbReference>
<keyword evidence="10" id="KW-1185">Reference proteome</keyword>
<dbReference type="AlphaFoldDB" id="A0A1R3RBH2"/>
<dbReference type="GO" id="GO:0003677">
    <property type="term" value="F:DNA binding"/>
    <property type="evidence" value="ECO:0007669"/>
    <property type="project" value="UniProtKB-KW"/>
</dbReference>
<feature type="compositionally biased region" description="Polar residues" evidence="7">
    <location>
        <begin position="1"/>
        <end position="10"/>
    </location>
</feature>
<dbReference type="SMART" id="SM00066">
    <property type="entry name" value="GAL4"/>
    <property type="match status" value="1"/>
</dbReference>
<protein>
    <recommendedName>
        <fullName evidence="8">Zn(2)-C6 fungal-type domain-containing protein</fullName>
    </recommendedName>
</protein>
<evidence type="ECO:0000256" key="5">
    <source>
        <dbReference type="ARBA" id="ARBA00023163"/>
    </source>
</evidence>
<gene>
    <name evidence="9" type="ORF">ASPCADRAFT_176388</name>
</gene>
<dbReference type="GO" id="GO:0009893">
    <property type="term" value="P:positive regulation of metabolic process"/>
    <property type="evidence" value="ECO:0007669"/>
    <property type="project" value="UniProtKB-ARBA"/>
</dbReference>
<dbReference type="GO" id="GO:0008270">
    <property type="term" value="F:zinc ion binding"/>
    <property type="evidence" value="ECO:0007669"/>
    <property type="project" value="InterPro"/>
</dbReference>
<evidence type="ECO:0000313" key="10">
    <source>
        <dbReference type="Proteomes" id="UP000188318"/>
    </source>
</evidence>
<evidence type="ECO:0000313" key="9">
    <source>
        <dbReference type="EMBL" id="OOF91834.1"/>
    </source>
</evidence>
<evidence type="ECO:0000259" key="8">
    <source>
        <dbReference type="PROSITE" id="PS50048"/>
    </source>
</evidence>
<dbReference type="Proteomes" id="UP000188318">
    <property type="component" value="Unassembled WGS sequence"/>
</dbReference>
<organism evidence="9 10">
    <name type="scientific">Aspergillus carbonarius (strain ITEM 5010)</name>
    <dbReference type="NCBI Taxonomy" id="602072"/>
    <lineage>
        <taxon>Eukaryota</taxon>
        <taxon>Fungi</taxon>
        <taxon>Dikarya</taxon>
        <taxon>Ascomycota</taxon>
        <taxon>Pezizomycotina</taxon>
        <taxon>Eurotiomycetes</taxon>
        <taxon>Eurotiomycetidae</taxon>
        <taxon>Eurotiales</taxon>
        <taxon>Aspergillaceae</taxon>
        <taxon>Aspergillus</taxon>
        <taxon>Aspergillus subgen. Circumdati</taxon>
    </lineage>
</organism>
<proteinExistence type="predicted"/>
<accession>A0A1R3RBH2</accession>
<keyword evidence="2" id="KW-0862">Zinc</keyword>
<evidence type="ECO:0000256" key="6">
    <source>
        <dbReference type="ARBA" id="ARBA00023242"/>
    </source>
</evidence>
<keyword evidence="4" id="KW-0238">DNA-binding</keyword>